<name>A0A915JH30_ROMCU</name>
<reference evidence="2" key="1">
    <citation type="submission" date="2022-11" db="UniProtKB">
        <authorList>
            <consortium name="WormBaseParasite"/>
        </authorList>
    </citation>
    <scope>IDENTIFICATION</scope>
</reference>
<evidence type="ECO:0000313" key="2">
    <source>
        <dbReference type="WBParaSite" id="nRc.2.0.1.t25423-RA"/>
    </source>
</evidence>
<dbReference type="Proteomes" id="UP000887565">
    <property type="component" value="Unplaced"/>
</dbReference>
<sequence length="75" mass="8693">MEQTRKKDKEMVLGITSVRIRIHFKMIDAPFGVSVNPALLEIRKLISIILKWLKRVIIEEPVSRKKNLLDGVNEP</sequence>
<proteinExistence type="predicted"/>
<accession>A0A915JH30</accession>
<dbReference type="AlphaFoldDB" id="A0A915JH30"/>
<organism evidence="1 2">
    <name type="scientific">Romanomermis culicivorax</name>
    <name type="common">Nematode worm</name>
    <dbReference type="NCBI Taxonomy" id="13658"/>
    <lineage>
        <taxon>Eukaryota</taxon>
        <taxon>Metazoa</taxon>
        <taxon>Ecdysozoa</taxon>
        <taxon>Nematoda</taxon>
        <taxon>Enoplea</taxon>
        <taxon>Dorylaimia</taxon>
        <taxon>Mermithida</taxon>
        <taxon>Mermithoidea</taxon>
        <taxon>Mermithidae</taxon>
        <taxon>Romanomermis</taxon>
    </lineage>
</organism>
<protein>
    <submittedName>
        <fullName evidence="2">Uncharacterized protein</fullName>
    </submittedName>
</protein>
<keyword evidence="1" id="KW-1185">Reference proteome</keyword>
<dbReference type="WBParaSite" id="nRc.2.0.1.t25423-RA">
    <property type="protein sequence ID" value="nRc.2.0.1.t25423-RA"/>
    <property type="gene ID" value="nRc.2.0.1.g25423"/>
</dbReference>
<evidence type="ECO:0000313" key="1">
    <source>
        <dbReference type="Proteomes" id="UP000887565"/>
    </source>
</evidence>